<keyword evidence="1" id="KW-0132">Cell division</keyword>
<dbReference type="InterPro" id="IPR046965">
    <property type="entry name" value="Cyclin_A/B-like"/>
</dbReference>
<dbReference type="OrthoDB" id="5590282at2759"/>
<dbReference type="PIRSF" id="PIRSF001771">
    <property type="entry name" value="Cyclin_A_B_D_E"/>
    <property type="match status" value="1"/>
</dbReference>
<proteinExistence type="inferred from homology"/>
<name>A0A1D2NKT4_ORCCI</name>
<dbReference type="SMART" id="SM01332">
    <property type="entry name" value="Cyclin_C"/>
    <property type="match status" value="1"/>
</dbReference>
<dbReference type="InterPro" id="IPR006671">
    <property type="entry name" value="Cyclin_N"/>
</dbReference>
<dbReference type="InterPro" id="IPR013763">
    <property type="entry name" value="Cyclin-like_dom"/>
</dbReference>
<organism evidence="8 9">
    <name type="scientific">Orchesella cincta</name>
    <name type="common">Springtail</name>
    <name type="synonym">Podura cincta</name>
    <dbReference type="NCBI Taxonomy" id="48709"/>
    <lineage>
        <taxon>Eukaryota</taxon>
        <taxon>Metazoa</taxon>
        <taxon>Ecdysozoa</taxon>
        <taxon>Arthropoda</taxon>
        <taxon>Hexapoda</taxon>
        <taxon>Collembola</taxon>
        <taxon>Entomobryomorpha</taxon>
        <taxon>Entomobryoidea</taxon>
        <taxon>Orchesellidae</taxon>
        <taxon>Orchesellinae</taxon>
        <taxon>Orchesella</taxon>
    </lineage>
</organism>
<dbReference type="Pfam" id="PF02984">
    <property type="entry name" value="Cyclin_C"/>
    <property type="match status" value="1"/>
</dbReference>
<keyword evidence="3" id="KW-0131">Cell cycle</keyword>
<dbReference type="GO" id="GO:0044772">
    <property type="term" value="P:mitotic cell cycle phase transition"/>
    <property type="evidence" value="ECO:0007669"/>
    <property type="project" value="InterPro"/>
</dbReference>
<evidence type="ECO:0000313" key="9">
    <source>
        <dbReference type="Proteomes" id="UP000094527"/>
    </source>
</evidence>
<gene>
    <name evidence="8" type="ORF">Ocin01_00862</name>
</gene>
<dbReference type="FunFam" id="1.10.472.10:FF:000001">
    <property type="entry name" value="G2/mitotic-specific cyclin"/>
    <property type="match status" value="1"/>
</dbReference>
<comment type="similarity">
    <text evidence="4">Belongs to the cyclin family.</text>
</comment>
<dbReference type="Proteomes" id="UP000094527">
    <property type="component" value="Unassembled WGS sequence"/>
</dbReference>
<evidence type="ECO:0000259" key="6">
    <source>
        <dbReference type="SMART" id="SM00385"/>
    </source>
</evidence>
<evidence type="ECO:0000256" key="5">
    <source>
        <dbReference type="SAM" id="MobiDB-lite"/>
    </source>
</evidence>
<dbReference type="EMBL" id="LJIJ01000015">
    <property type="protein sequence ID" value="ODN05851.1"/>
    <property type="molecule type" value="Genomic_DNA"/>
</dbReference>
<evidence type="ECO:0000256" key="4">
    <source>
        <dbReference type="RuleBase" id="RU000383"/>
    </source>
</evidence>
<feature type="domain" description="Cyclin-like" evidence="6">
    <location>
        <begin position="359"/>
        <end position="445"/>
    </location>
</feature>
<evidence type="ECO:0000256" key="3">
    <source>
        <dbReference type="ARBA" id="ARBA00023306"/>
    </source>
</evidence>
<reference evidence="8 9" key="1">
    <citation type="journal article" date="2016" name="Genome Biol. Evol.">
        <title>Gene Family Evolution Reflects Adaptation to Soil Environmental Stressors in the Genome of the Collembolan Orchesella cincta.</title>
        <authorList>
            <person name="Faddeeva-Vakhrusheva A."/>
            <person name="Derks M.F."/>
            <person name="Anvar S.Y."/>
            <person name="Agamennone V."/>
            <person name="Suring W."/>
            <person name="Smit S."/>
            <person name="van Straalen N.M."/>
            <person name="Roelofs D."/>
        </authorList>
    </citation>
    <scope>NUCLEOTIDE SEQUENCE [LARGE SCALE GENOMIC DNA]</scope>
    <source>
        <tissue evidence="8">Mixed pool</tissue>
    </source>
</reference>
<dbReference type="SMART" id="SM00385">
    <property type="entry name" value="CYCLIN"/>
    <property type="match status" value="2"/>
</dbReference>
<dbReference type="AlphaFoldDB" id="A0A1D2NKT4"/>
<feature type="region of interest" description="Disordered" evidence="5">
    <location>
        <begin position="1"/>
        <end position="25"/>
    </location>
</feature>
<dbReference type="GO" id="GO:0016538">
    <property type="term" value="F:cyclin-dependent protein serine/threonine kinase regulator activity"/>
    <property type="evidence" value="ECO:0007669"/>
    <property type="project" value="InterPro"/>
</dbReference>
<dbReference type="GO" id="GO:0051301">
    <property type="term" value="P:cell division"/>
    <property type="evidence" value="ECO:0007669"/>
    <property type="project" value="UniProtKB-KW"/>
</dbReference>
<evidence type="ECO:0000256" key="1">
    <source>
        <dbReference type="ARBA" id="ARBA00022618"/>
    </source>
</evidence>
<keyword evidence="2 4" id="KW-0195">Cyclin</keyword>
<feature type="domain" description="Cyclin-like" evidence="6">
    <location>
        <begin position="261"/>
        <end position="346"/>
    </location>
</feature>
<evidence type="ECO:0000259" key="7">
    <source>
        <dbReference type="SMART" id="SM01332"/>
    </source>
</evidence>
<dbReference type="Gene3D" id="1.10.472.10">
    <property type="entry name" value="Cyclin-like"/>
    <property type="match status" value="2"/>
</dbReference>
<evidence type="ECO:0000256" key="2">
    <source>
        <dbReference type="ARBA" id="ARBA00023127"/>
    </source>
</evidence>
<accession>A0A1D2NKT4</accession>
<keyword evidence="9" id="KW-1185">Reference proteome</keyword>
<dbReference type="CDD" id="cd20507">
    <property type="entry name" value="CYCLIN_CCNB1-like_rpt1"/>
    <property type="match status" value="1"/>
</dbReference>
<dbReference type="SUPFAM" id="SSF47954">
    <property type="entry name" value="Cyclin-like"/>
    <property type="match status" value="2"/>
</dbReference>
<dbReference type="OMA" id="INWISEV"/>
<feature type="compositionally biased region" description="Polar residues" evidence="5">
    <location>
        <begin position="116"/>
        <end position="125"/>
    </location>
</feature>
<dbReference type="InterPro" id="IPR004367">
    <property type="entry name" value="Cyclin_C-dom"/>
</dbReference>
<feature type="region of interest" description="Disordered" evidence="5">
    <location>
        <begin position="56"/>
        <end position="127"/>
    </location>
</feature>
<dbReference type="PANTHER" id="PTHR10177">
    <property type="entry name" value="CYCLINS"/>
    <property type="match status" value="1"/>
</dbReference>
<comment type="caution">
    <text evidence="8">The sequence shown here is derived from an EMBL/GenBank/DDBJ whole genome shotgun (WGS) entry which is preliminary data.</text>
</comment>
<feature type="compositionally biased region" description="Low complexity" evidence="5">
    <location>
        <begin position="9"/>
        <end position="21"/>
    </location>
</feature>
<dbReference type="STRING" id="48709.A0A1D2NKT4"/>
<feature type="domain" description="Cyclin C-terminal" evidence="7">
    <location>
        <begin position="355"/>
        <end position="478"/>
    </location>
</feature>
<dbReference type="InterPro" id="IPR039361">
    <property type="entry name" value="Cyclin"/>
</dbReference>
<dbReference type="Pfam" id="PF00134">
    <property type="entry name" value="Cyclin_N"/>
    <property type="match status" value="1"/>
</dbReference>
<protein>
    <submittedName>
        <fullName evidence="8">G2/mitotic-specific cyclin-B2</fullName>
    </submittedName>
</protein>
<dbReference type="InterPro" id="IPR036915">
    <property type="entry name" value="Cyclin-like_sf"/>
</dbReference>
<feature type="compositionally biased region" description="Polar residues" evidence="5">
    <location>
        <begin position="98"/>
        <end position="108"/>
    </location>
</feature>
<sequence>MATFLRTNSSSSVSSLSSVGSDNVEVVGKGLKTTQAGGRNLVQRTRDALGDIGNRLKKNPVAIGGKAPALKKATTGAKKEFAVPTNRPPRAVPKIKAQSGTKTQSKSVSKPKKETSSGGDSSENQIAKPECVLKLDANVKAGNYTEQTISAKIEDDKENVPISAPKLEVAKSPSSKHGEEVVEIENEYNPKLSTEVSVESFSTERLDIVNIDVDEWNPLLVQAYITEIFDYVFELEKKYPVRIRYLEGRLINSRMRAVLLDWLIEVHTQFGFMPETLYMAAKIMDRYLQADRNVTRKQLQLVGVTAMYIAAKYEEVCTPAVQDFAAVSDNAFTIGDVRKMEQDMLKTLSFDLAFPPAVLFLRRFSKAANANMSIHSMAKYIMELSLVDYAACHLFPSEQAAGSLALALLILEDKKSLVELWNPTIQHYSRYSLETIKPIISLLAGIVSRAQEESQKLKAVHTKYTKKRLSYASLAPELKVELWRTRVLKEVL</sequence>
<evidence type="ECO:0000313" key="8">
    <source>
        <dbReference type="EMBL" id="ODN05851.1"/>
    </source>
</evidence>